<dbReference type="Proteomes" id="UP000242791">
    <property type="component" value="Unassembled WGS sequence"/>
</dbReference>
<dbReference type="EMBL" id="LGTZ01000005">
    <property type="protein sequence ID" value="OJD28503.1"/>
    <property type="molecule type" value="Genomic_DNA"/>
</dbReference>
<accession>A0A1J9RIZ8</accession>
<protein>
    <submittedName>
        <fullName evidence="1">Uncharacterized protein</fullName>
    </submittedName>
</protein>
<sequence>MSLKQHINPIKSSRLGERRHAEFSAILRSLLSSILHCFFENILLNSNVSGSKVFLRKLPCGLNLYYRATATDGAWRQVYTNTDYFSFTVGNRVDAEAARHIAQVQAKTGNAPVDAVIEDPFHDSPSDQYNHAGVVYEDGNGNHLTKKHVTEKPEEQALVSLLYVRLFLIHLLTPH</sequence>
<dbReference type="AlphaFoldDB" id="A0A1J9RIZ8"/>
<gene>
    <name evidence="1" type="ORF">ACJ73_00102</name>
</gene>
<evidence type="ECO:0000313" key="2">
    <source>
        <dbReference type="Proteomes" id="UP000242791"/>
    </source>
</evidence>
<proteinExistence type="predicted"/>
<reference evidence="1 2" key="1">
    <citation type="submission" date="2015-08" db="EMBL/GenBank/DDBJ databases">
        <title>Emmonsia species relationships and genome sequence.</title>
        <authorList>
            <person name="Cuomo C.A."/>
            <person name="Schwartz I.S."/>
            <person name="Kenyon C."/>
            <person name="De Hoog G.S."/>
            <person name="Govender N.P."/>
            <person name="Botha A."/>
            <person name="Moreno L."/>
            <person name="De Vries M."/>
            <person name="Munoz J.F."/>
            <person name="Stielow J.B."/>
        </authorList>
    </citation>
    <scope>NUCLEOTIDE SEQUENCE [LARGE SCALE GENOMIC DNA]</scope>
    <source>
        <strain evidence="1 2">EI222</strain>
    </source>
</reference>
<organism evidence="1 2">
    <name type="scientific">Blastomyces percursus</name>
    <dbReference type="NCBI Taxonomy" id="1658174"/>
    <lineage>
        <taxon>Eukaryota</taxon>
        <taxon>Fungi</taxon>
        <taxon>Dikarya</taxon>
        <taxon>Ascomycota</taxon>
        <taxon>Pezizomycotina</taxon>
        <taxon>Eurotiomycetes</taxon>
        <taxon>Eurotiomycetidae</taxon>
        <taxon>Onygenales</taxon>
        <taxon>Ajellomycetaceae</taxon>
        <taxon>Blastomyces</taxon>
    </lineage>
</organism>
<keyword evidence="2" id="KW-1185">Reference proteome</keyword>
<dbReference type="VEuPathDB" id="FungiDB:ACJ73_00102"/>
<name>A0A1J9RIZ8_9EURO</name>
<comment type="caution">
    <text evidence="1">The sequence shown here is derived from an EMBL/GenBank/DDBJ whole genome shotgun (WGS) entry which is preliminary data.</text>
</comment>
<evidence type="ECO:0000313" key="1">
    <source>
        <dbReference type="EMBL" id="OJD28503.1"/>
    </source>
</evidence>